<comment type="caution">
    <text evidence="11">The sequence shown here is derived from an EMBL/GenBank/DDBJ whole genome shotgun (WGS) entry which is preliminary data.</text>
</comment>
<comment type="pathway">
    <text evidence="8">Cofactor biosynthesis; adenosylcobalamin biosynthesis; cob(II)yrinate a,c-diamide from sirohydrochlorin (anaerobic route): step 10/10.</text>
</comment>
<keyword evidence="6 8" id="KW-0460">Magnesium</keyword>
<comment type="catalytic activity">
    <reaction evidence="8">
        <text>cob(II)yrinate + 2 L-glutamine + 2 ATP + 2 H2O = cob(II)yrinate a,c diamide + 2 L-glutamate + 2 ADP + 2 phosphate + 2 H(+)</text>
        <dbReference type="Rhea" id="RHEA:26289"/>
        <dbReference type="ChEBI" id="CHEBI:15377"/>
        <dbReference type="ChEBI" id="CHEBI:15378"/>
        <dbReference type="ChEBI" id="CHEBI:29985"/>
        <dbReference type="ChEBI" id="CHEBI:30616"/>
        <dbReference type="ChEBI" id="CHEBI:43474"/>
        <dbReference type="ChEBI" id="CHEBI:58359"/>
        <dbReference type="ChEBI" id="CHEBI:58537"/>
        <dbReference type="ChEBI" id="CHEBI:58894"/>
        <dbReference type="ChEBI" id="CHEBI:456216"/>
        <dbReference type="EC" id="6.3.5.11"/>
    </reaction>
</comment>
<evidence type="ECO:0000256" key="4">
    <source>
        <dbReference type="ARBA" id="ARBA00022741"/>
    </source>
</evidence>
<evidence type="ECO:0000256" key="2">
    <source>
        <dbReference type="ARBA" id="ARBA00022573"/>
    </source>
</evidence>
<dbReference type="Pfam" id="PF01656">
    <property type="entry name" value="CbiA"/>
    <property type="match status" value="1"/>
</dbReference>
<reference evidence="11 12" key="1">
    <citation type="submission" date="2017-04" db="EMBL/GenBank/DDBJ databases">
        <authorList>
            <person name="Varghese N."/>
            <person name="Submissions S."/>
        </authorList>
    </citation>
    <scope>NUCLEOTIDE SEQUENCE [LARGE SCALE GENOMIC DNA]</scope>
    <source>
        <strain evidence="11 12">DSM 9789</strain>
    </source>
</reference>
<sequence length="440" mass="49295">MRINSIVIGAPSSSSGKTTISIGIMRALSRRLRVQPFKVGPDYIDPGYHNIATGRFSSNLDTWMSSREKMKEIFIKRSTGSDISIIEGVMGLYDGKQPDKDTGSTAEVARTLKSPVIIVIDISAMARTAAAIILGLIKMDKRLRISGVILNNAGSDYHCSIVRTAIEKYTGIPVIGCVKRSDDLKIDDRYLGLKTAMEDDNSGKIDKIADIIERSVDLDLLIKISKESGDISFKSALFSKKNVNRVRIAIAYDAAFNFYYYDNIEMLKMYGAEIVYFSPLNDYKLPEADGIYIGGGFPELFAERLSDNYSIKKDIMEFFNSGRPVFAECGGYMYLSRGIKINGKYYEMASIINGESYMDSLILGYRNIRAESNNILMMGGWHVKGHEFHYSRLNVNANAYKTERGPDGISTKNLLAGYMHLYFPSNPRIPERFVRSCYNV</sequence>
<dbReference type="RefSeq" id="WP_161939699.1">
    <property type="nucleotide sequence ID" value="NZ_FWYE01000004.1"/>
</dbReference>
<evidence type="ECO:0000259" key="9">
    <source>
        <dbReference type="Pfam" id="PF01656"/>
    </source>
</evidence>
<evidence type="ECO:0000313" key="11">
    <source>
        <dbReference type="EMBL" id="SMD31480.1"/>
    </source>
</evidence>
<keyword evidence="12" id="KW-1185">Reference proteome</keyword>
<dbReference type="InterPro" id="IPR027417">
    <property type="entry name" value="P-loop_NTPase"/>
</dbReference>
<proteinExistence type="inferred from homology"/>
<dbReference type="NCBIfam" id="TIGR00379">
    <property type="entry name" value="cobB"/>
    <property type="match status" value="1"/>
</dbReference>
<dbReference type="SUPFAM" id="SSF52540">
    <property type="entry name" value="P-loop containing nucleoside triphosphate hydrolases"/>
    <property type="match status" value="1"/>
</dbReference>
<comment type="function">
    <text evidence="8">Catalyzes the ATP-dependent amidation of the two carboxylate groups at positions a and c of cobyrinate, using either L-glutamine or ammonia as the nitrogen source.</text>
</comment>
<evidence type="ECO:0000256" key="5">
    <source>
        <dbReference type="ARBA" id="ARBA00022840"/>
    </source>
</evidence>
<dbReference type="CDD" id="cd03130">
    <property type="entry name" value="GATase1_CobB"/>
    <property type="match status" value="1"/>
</dbReference>
<feature type="active site" description="Nucleophile" evidence="8">
    <location>
        <position position="329"/>
    </location>
</feature>
<dbReference type="PROSITE" id="PS51274">
    <property type="entry name" value="GATASE_COBBQ"/>
    <property type="match status" value="1"/>
</dbReference>
<dbReference type="HAMAP" id="MF_00027">
    <property type="entry name" value="CobB_CbiA"/>
    <property type="match status" value="1"/>
</dbReference>
<evidence type="ECO:0000256" key="7">
    <source>
        <dbReference type="ARBA" id="ARBA00022962"/>
    </source>
</evidence>
<gene>
    <name evidence="8" type="primary">cbiA</name>
    <name evidence="11" type="ORF">SAMN02745355_1425</name>
</gene>
<organism evidence="11 12">
    <name type="scientific">Picrophilus torridus (strain ATCC 700027 / DSM 9790 / JCM 10055 / NBRC 100828 / KAW 2/3)</name>
    <dbReference type="NCBI Taxonomy" id="1122961"/>
    <lineage>
        <taxon>Archaea</taxon>
        <taxon>Methanobacteriati</taxon>
        <taxon>Thermoplasmatota</taxon>
        <taxon>Thermoplasmata</taxon>
        <taxon>Thermoplasmatales</taxon>
        <taxon>Picrophilaceae</taxon>
        <taxon>Picrophilus</taxon>
    </lineage>
</organism>
<evidence type="ECO:0000256" key="6">
    <source>
        <dbReference type="ARBA" id="ARBA00022842"/>
    </source>
</evidence>
<dbReference type="Proteomes" id="UP000192315">
    <property type="component" value="Unassembled WGS sequence"/>
</dbReference>
<dbReference type="GO" id="GO:0005524">
    <property type="term" value="F:ATP binding"/>
    <property type="evidence" value="ECO:0007669"/>
    <property type="project" value="UniProtKB-UniRule"/>
</dbReference>
<keyword evidence="4 8" id="KW-0547">Nucleotide-binding</keyword>
<dbReference type="NCBIfam" id="NF002204">
    <property type="entry name" value="PRK01077.1"/>
    <property type="match status" value="1"/>
</dbReference>
<dbReference type="Gene3D" id="3.40.50.880">
    <property type="match status" value="1"/>
</dbReference>
<comment type="miscellaneous">
    <text evidence="8">The a and c carboxylates of cobyrinate are activated for nucleophilic attack via formation of a phosphorylated intermediate by ATP. CbiA catalyzes first the amidation of the c-carboxylate, and then that of the a-carboxylate.</text>
</comment>
<dbReference type="InterPro" id="IPR011698">
    <property type="entry name" value="GATase_3"/>
</dbReference>
<dbReference type="GO" id="GO:0042242">
    <property type="term" value="F:cobyrinic acid a,c-diamide synthase activity"/>
    <property type="evidence" value="ECO:0007669"/>
    <property type="project" value="UniProtKB-UniRule"/>
</dbReference>
<keyword evidence="2 8" id="KW-0169">Cobalamin biosynthesis</keyword>
<feature type="domain" description="CobB/CobQ-like glutamine amidotransferase" evidence="10">
    <location>
        <begin position="247"/>
        <end position="425"/>
    </location>
</feature>
<dbReference type="InterPro" id="IPR004484">
    <property type="entry name" value="CbiA/CobB_synth"/>
</dbReference>
<dbReference type="InterPro" id="IPR002586">
    <property type="entry name" value="CobQ/CobB/MinD/ParA_Nub-bd_dom"/>
</dbReference>
<dbReference type="Pfam" id="PF07685">
    <property type="entry name" value="GATase_3"/>
    <property type="match status" value="1"/>
</dbReference>
<dbReference type="InterPro" id="IPR029062">
    <property type="entry name" value="Class_I_gatase-like"/>
</dbReference>
<evidence type="ECO:0000256" key="8">
    <source>
        <dbReference type="HAMAP-Rule" id="MF_00027"/>
    </source>
</evidence>
<keyword evidence="3 8" id="KW-0436">Ligase</keyword>
<dbReference type="AlphaFoldDB" id="A0A8G2L7X4"/>
<dbReference type="Gene3D" id="3.40.50.300">
    <property type="entry name" value="P-loop containing nucleotide triphosphate hydrolases"/>
    <property type="match status" value="1"/>
</dbReference>
<dbReference type="SUPFAM" id="SSF52317">
    <property type="entry name" value="Class I glutamine amidotransferase-like"/>
    <property type="match status" value="1"/>
</dbReference>
<dbReference type="GO" id="GO:0009236">
    <property type="term" value="P:cobalamin biosynthetic process"/>
    <property type="evidence" value="ECO:0007669"/>
    <property type="project" value="UniProtKB-UniRule"/>
</dbReference>
<name>A0A8G2L7X4_PICTO</name>
<comment type="similarity">
    <text evidence="8">Belongs to the CobB/CbiA family.</text>
</comment>
<dbReference type="PANTHER" id="PTHR43873">
    <property type="entry name" value="COBYRINATE A,C-DIAMIDE SYNTHASE"/>
    <property type="match status" value="1"/>
</dbReference>
<evidence type="ECO:0000313" key="12">
    <source>
        <dbReference type="Proteomes" id="UP000192315"/>
    </source>
</evidence>
<feature type="site" description="Increases nucleophilicity of active site Cys" evidence="8">
    <location>
        <position position="420"/>
    </location>
</feature>
<evidence type="ECO:0000259" key="10">
    <source>
        <dbReference type="Pfam" id="PF07685"/>
    </source>
</evidence>
<dbReference type="EC" id="6.3.5.11" evidence="8"/>
<dbReference type="EMBL" id="FWYE01000004">
    <property type="protein sequence ID" value="SMD31480.1"/>
    <property type="molecule type" value="Genomic_DNA"/>
</dbReference>
<dbReference type="CDD" id="cd05388">
    <property type="entry name" value="CobB_N"/>
    <property type="match status" value="1"/>
</dbReference>
<accession>A0A8G2L7X4</accession>
<dbReference type="UniPathway" id="UPA00148">
    <property type="reaction ID" value="UER00231"/>
</dbReference>
<protein>
    <recommendedName>
        <fullName evidence="8">Cobyrinate a,c-diamide synthase</fullName>
        <ecNumber evidence="8">6.3.5.11</ecNumber>
    </recommendedName>
    <alternativeName>
        <fullName evidence="8">Cobyrinic acid a,c-diamide synthetase</fullName>
    </alternativeName>
</protein>
<dbReference type="PANTHER" id="PTHR43873:SF1">
    <property type="entry name" value="COBYRINATE A,C-DIAMIDE SYNTHASE"/>
    <property type="match status" value="1"/>
</dbReference>
<keyword evidence="5 8" id="KW-0067">ATP-binding</keyword>
<evidence type="ECO:0000256" key="1">
    <source>
        <dbReference type="ARBA" id="ARBA00001946"/>
    </source>
</evidence>
<comment type="cofactor">
    <cofactor evidence="1 8">
        <name>Mg(2+)</name>
        <dbReference type="ChEBI" id="CHEBI:18420"/>
    </cofactor>
</comment>
<keyword evidence="7 8" id="KW-0315">Glutamine amidotransferase</keyword>
<comment type="domain">
    <text evidence="8">Comprises of two domains. The C-terminal domain contains the binding site for glutamine and catalyzes the hydrolysis of this substrate to glutamate and ammonia. The N-terminal domain is anticipated to bind ATP and cobyrinate and catalyzes the ultimate synthesis of the diamide product. The ammonia produced via the glutaminase domain is probably translocated to the adjacent domain via a molecular tunnel, where it reacts with an activated intermediate.</text>
</comment>
<evidence type="ECO:0000256" key="3">
    <source>
        <dbReference type="ARBA" id="ARBA00022598"/>
    </source>
</evidence>
<feature type="domain" description="CobQ/CobB/MinD/ParA nucleotide binding" evidence="9">
    <location>
        <begin position="6"/>
        <end position="185"/>
    </location>
</feature>